<keyword evidence="1" id="KW-1133">Transmembrane helix</keyword>
<accession>A0A914QDW9</accession>
<keyword evidence="2" id="KW-1185">Reference proteome</keyword>
<name>A0A914QDW9_9BILA</name>
<feature type="transmembrane region" description="Helical" evidence="1">
    <location>
        <begin position="111"/>
        <end position="128"/>
    </location>
</feature>
<reference evidence="3" key="1">
    <citation type="submission" date="2022-11" db="UniProtKB">
        <authorList>
            <consortium name="WormBaseParasite"/>
        </authorList>
    </citation>
    <scope>IDENTIFICATION</scope>
</reference>
<organism evidence="2 3">
    <name type="scientific">Panagrolaimus davidi</name>
    <dbReference type="NCBI Taxonomy" id="227884"/>
    <lineage>
        <taxon>Eukaryota</taxon>
        <taxon>Metazoa</taxon>
        <taxon>Ecdysozoa</taxon>
        <taxon>Nematoda</taxon>
        <taxon>Chromadorea</taxon>
        <taxon>Rhabditida</taxon>
        <taxon>Tylenchina</taxon>
        <taxon>Panagrolaimomorpha</taxon>
        <taxon>Panagrolaimoidea</taxon>
        <taxon>Panagrolaimidae</taxon>
        <taxon>Panagrolaimus</taxon>
    </lineage>
</organism>
<feature type="transmembrane region" description="Helical" evidence="1">
    <location>
        <begin position="40"/>
        <end position="59"/>
    </location>
</feature>
<evidence type="ECO:0000313" key="2">
    <source>
        <dbReference type="Proteomes" id="UP000887578"/>
    </source>
</evidence>
<dbReference type="WBParaSite" id="PDA_v2.g27561.t1">
    <property type="protein sequence ID" value="PDA_v2.g27561.t1"/>
    <property type="gene ID" value="PDA_v2.g27561"/>
</dbReference>
<dbReference type="Proteomes" id="UP000887578">
    <property type="component" value="Unplaced"/>
</dbReference>
<sequence>MGLNVWINDLIHIKGDVSTCQFFTCIVYADPSRWLVEFKIAVSVLDILAAVTLIILLKFKLTTITPKNKNNTVIIIIISITTAFEFLPNLVDYIIGNYYTNYRLINFIGPYRTTMSSANLLIIVLLYGKVLKKPTSQVNTVQMYTTTTTLAKSWASRILK</sequence>
<protein>
    <submittedName>
        <fullName evidence="3">Serpentine receptor class gamma</fullName>
    </submittedName>
</protein>
<evidence type="ECO:0000256" key="1">
    <source>
        <dbReference type="SAM" id="Phobius"/>
    </source>
</evidence>
<proteinExistence type="predicted"/>
<keyword evidence="1" id="KW-0812">Transmembrane</keyword>
<dbReference type="AlphaFoldDB" id="A0A914QDW9"/>
<evidence type="ECO:0000313" key="3">
    <source>
        <dbReference type="WBParaSite" id="PDA_v2.g27561.t1"/>
    </source>
</evidence>
<feature type="transmembrane region" description="Helical" evidence="1">
    <location>
        <begin position="71"/>
        <end position="91"/>
    </location>
</feature>
<keyword evidence="1" id="KW-0472">Membrane</keyword>